<evidence type="ECO:0000313" key="2">
    <source>
        <dbReference type="EMBL" id="SJL06548.1"/>
    </source>
</evidence>
<accession>A0A284RCR5</accession>
<feature type="domain" description="Aminoglycoside phosphotransferase" evidence="1">
    <location>
        <begin position="168"/>
        <end position="341"/>
    </location>
</feature>
<dbReference type="Proteomes" id="UP000219338">
    <property type="component" value="Unassembled WGS sequence"/>
</dbReference>
<dbReference type="Gene3D" id="3.90.1200.10">
    <property type="match status" value="1"/>
</dbReference>
<dbReference type="SUPFAM" id="SSF56112">
    <property type="entry name" value="Protein kinase-like (PK-like)"/>
    <property type="match status" value="1"/>
</dbReference>
<dbReference type="InterPro" id="IPR011009">
    <property type="entry name" value="Kinase-like_dom_sf"/>
</dbReference>
<protein>
    <recommendedName>
        <fullName evidence="1">Aminoglycoside phosphotransferase domain-containing protein</fullName>
    </recommendedName>
</protein>
<keyword evidence="3" id="KW-1185">Reference proteome</keyword>
<dbReference type="AlphaFoldDB" id="A0A284RCR5"/>
<proteinExistence type="predicted"/>
<dbReference type="OrthoDB" id="10003767at2759"/>
<dbReference type="InterPro" id="IPR051678">
    <property type="entry name" value="AGP_Transferase"/>
</dbReference>
<dbReference type="Pfam" id="PF01636">
    <property type="entry name" value="APH"/>
    <property type="match status" value="1"/>
</dbReference>
<name>A0A284RCR5_ARMOS</name>
<dbReference type="PANTHER" id="PTHR21310:SF54">
    <property type="entry name" value="AMINOGLYCOSIDE PHOSPHOTRANSFERASE DOMAIN-CONTAINING PROTEIN"/>
    <property type="match status" value="1"/>
</dbReference>
<evidence type="ECO:0000313" key="3">
    <source>
        <dbReference type="Proteomes" id="UP000219338"/>
    </source>
</evidence>
<gene>
    <name evidence="2" type="ORF">ARMOST_09889</name>
</gene>
<dbReference type="InterPro" id="IPR002575">
    <property type="entry name" value="Aminoglycoside_PTrfase"/>
</dbReference>
<dbReference type="STRING" id="47428.A0A284RCR5"/>
<dbReference type="EMBL" id="FUEG01000007">
    <property type="protein sequence ID" value="SJL06548.1"/>
    <property type="molecule type" value="Genomic_DNA"/>
</dbReference>
<reference evidence="3" key="1">
    <citation type="journal article" date="2017" name="Nat. Ecol. Evol.">
        <title>Genome expansion and lineage-specific genetic innovations in the forest pathogenic fungi Armillaria.</title>
        <authorList>
            <person name="Sipos G."/>
            <person name="Prasanna A.N."/>
            <person name="Walter M.C."/>
            <person name="O'Connor E."/>
            <person name="Balint B."/>
            <person name="Krizsan K."/>
            <person name="Kiss B."/>
            <person name="Hess J."/>
            <person name="Varga T."/>
            <person name="Slot J."/>
            <person name="Riley R."/>
            <person name="Boka B."/>
            <person name="Rigling D."/>
            <person name="Barry K."/>
            <person name="Lee J."/>
            <person name="Mihaltcheva S."/>
            <person name="LaButti K."/>
            <person name="Lipzen A."/>
            <person name="Waldron R."/>
            <person name="Moloney N.M."/>
            <person name="Sperisen C."/>
            <person name="Kredics L."/>
            <person name="Vagvoelgyi C."/>
            <person name="Patrignani A."/>
            <person name="Fitzpatrick D."/>
            <person name="Nagy I."/>
            <person name="Doyle S."/>
            <person name="Anderson J.B."/>
            <person name="Grigoriev I.V."/>
            <person name="Gueldener U."/>
            <person name="Muensterkoetter M."/>
            <person name="Nagy L.G."/>
        </authorList>
    </citation>
    <scope>NUCLEOTIDE SEQUENCE [LARGE SCALE GENOMIC DNA]</scope>
    <source>
        <strain evidence="3">C18/9</strain>
    </source>
</reference>
<organism evidence="2 3">
    <name type="scientific">Armillaria ostoyae</name>
    <name type="common">Armillaria root rot fungus</name>
    <dbReference type="NCBI Taxonomy" id="47428"/>
    <lineage>
        <taxon>Eukaryota</taxon>
        <taxon>Fungi</taxon>
        <taxon>Dikarya</taxon>
        <taxon>Basidiomycota</taxon>
        <taxon>Agaricomycotina</taxon>
        <taxon>Agaricomycetes</taxon>
        <taxon>Agaricomycetidae</taxon>
        <taxon>Agaricales</taxon>
        <taxon>Marasmiineae</taxon>
        <taxon>Physalacriaceae</taxon>
        <taxon>Armillaria</taxon>
    </lineage>
</organism>
<evidence type="ECO:0000259" key="1">
    <source>
        <dbReference type="Pfam" id="PF01636"/>
    </source>
</evidence>
<sequence>MNAWHVHDYFATASPECPSLSVAKAFWTALVEPFHDSSSHRALVTSMQTGLVLSIFDTSLETHDLEQMVSVYNWLADNFTTMAASQGIKTVYTKQHNLEDSKATTPQHLSSENVPTYPTPVRTPTLVVKLSRPKAITEAKIAAASCFSQAVVAARVHDEQGCFSLTTVVTLENEDEVMVQLRDCEIDLSKVALARSLLGPVVPNIQSGKAPNVAFAYVANLIPGTLWDRVETSADEELSICAEIAQLLMRCSLGMRSTVVVDRYVVPRLQKILEMEDFSDAPEARLRLEGLLNPDRVAELKSLPLSLCHIDVNHRNILVDNDKHICGLIDWEHANLLPLAMNAWCIRFLSVPIAGGKHLPNERTIPMAEAFWNVFISSLPPSQRSPAHKRSVLTAMQTGLAIIHHFGDYCVSRTQLQEFVDIFDWFEVTFSKLCV</sequence>
<dbReference type="PANTHER" id="PTHR21310">
    <property type="entry name" value="AMINOGLYCOSIDE PHOSPHOTRANSFERASE-RELATED-RELATED"/>
    <property type="match status" value="1"/>
</dbReference>
<dbReference type="OMA" id="WICELHE"/>